<comment type="caution">
    <text evidence="1">The sequence shown here is derived from an EMBL/GenBank/DDBJ whole genome shotgun (WGS) entry which is preliminary data.</text>
</comment>
<dbReference type="Proteomes" id="UP000437131">
    <property type="component" value="Unassembled WGS sequence"/>
</dbReference>
<gene>
    <name evidence="1" type="ORF">GGC33_02805</name>
</gene>
<proteinExistence type="predicted"/>
<dbReference type="AlphaFoldDB" id="A0A844GMZ8"/>
<evidence type="ECO:0000313" key="1">
    <source>
        <dbReference type="EMBL" id="MTF37857.1"/>
    </source>
</evidence>
<dbReference type="Gene3D" id="3.40.50.300">
    <property type="entry name" value="P-loop containing nucleotide triphosphate hydrolases"/>
    <property type="match status" value="1"/>
</dbReference>
<reference evidence="1 2" key="1">
    <citation type="submission" date="2019-11" db="EMBL/GenBank/DDBJ databases">
        <title>Isolation of a new High Light Tolerant Cyanobacteria.</title>
        <authorList>
            <person name="Dobson Z."/>
            <person name="Vaughn N."/>
            <person name="Vaughn M."/>
            <person name="Fromme P."/>
            <person name="Mazor Y."/>
        </authorList>
    </citation>
    <scope>NUCLEOTIDE SEQUENCE [LARGE SCALE GENOMIC DNA]</scope>
    <source>
        <strain evidence="1 2">0216</strain>
    </source>
</reference>
<sequence length="348" mass="40698">MNILSKSELNSIILKIIERQSLSSSEQEILKTFTPHSNYPFTHNQEPDLYREKISILPLIYPSLKKILQQLNFTESENYLTTIWFFWLPLALELANLYRQKSHPIVIGILGSQGTGKTTITKILPLIWQYLNLSSVAISLDDLYKTYQDRKELLKLDSRLIWRGPPGTHDIKLGLDVLTALKNRQYPVNIPRFDKSLHEGRGDRISGEIVNQADIIIFEGWFVGVKPVEEKVFKNPPPPIITKSDRTFAIDCNRRLKEYLPLWEKLNYLMILNPEDYRYSLKWRQEAEQKMIAQGKTGMNNQEIEEFVFYFWKALHPEIFIKPLIENPQSVNLVVNIDIHHQVNQIIK</sequence>
<dbReference type="PANTHER" id="PTHR10285">
    <property type="entry name" value="URIDINE KINASE"/>
    <property type="match status" value="1"/>
</dbReference>
<dbReference type="RefSeq" id="WP_015218566.1">
    <property type="nucleotide sequence ID" value="NZ_WMIA01000002.1"/>
</dbReference>
<dbReference type="GO" id="GO:0016301">
    <property type="term" value="F:kinase activity"/>
    <property type="evidence" value="ECO:0007669"/>
    <property type="project" value="UniProtKB-KW"/>
</dbReference>
<dbReference type="InterPro" id="IPR027417">
    <property type="entry name" value="P-loop_NTPase"/>
</dbReference>
<keyword evidence="1" id="KW-0418">Kinase</keyword>
<keyword evidence="1" id="KW-0808">Transferase</keyword>
<accession>A0A844GMZ8</accession>
<dbReference type="EMBL" id="WMIA01000002">
    <property type="protein sequence ID" value="MTF37857.1"/>
    <property type="molecule type" value="Genomic_DNA"/>
</dbReference>
<protein>
    <submittedName>
        <fullName evidence="1">Glycerate kinase</fullName>
    </submittedName>
</protein>
<dbReference type="SUPFAM" id="SSF52540">
    <property type="entry name" value="P-loop containing nucleoside triphosphate hydrolases"/>
    <property type="match status" value="1"/>
</dbReference>
<name>A0A844GMZ8_9CHRO</name>
<evidence type="ECO:0000313" key="2">
    <source>
        <dbReference type="Proteomes" id="UP000437131"/>
    </source>
</evidence>
<organism evidence="1 2">
    <name type="scientific">Cyanobacterium aponinum 0216</name>
    <dbReference type="NCBI Taxonomy" id="2676140"/>
    <lineage>
        <taxon>Bacteria</taxon>
        <taxon>Bacillati</taxon>
        <taxon>Cyanobacteriota</taxon>
        <taxon>Cyanophyceae</taxon>
        <taxon>Oscillatoriophycideae</taxon>
        <taxon>Chroococcales</taxon>
        <taxon>Geminocystaceae</taxon>
        <taxon>Cyanobacterium</taxon>
    </lineage>
</organism>